<dbReference type="GO" id="GO:0006401">
    <property type="term" value="P:RNA catabolic process"/>
    <property type="evidence" value="ECO:0007669"/>
    <property type="project" value="TreeGrafter"/>
</dbReference>
<evidence type="ECO:0000313" key="3">
    <source>
        <dbReference type="Proteomes" id="UP000007875"/>
    </source>
</evidence>
<dbReference type="InterPro" id="IPR040456">
    <property type="entry name" value="RNase_H2_suB"/>
</dbReference>
<dbReference type="PANTHER" id="PTHR13383:SF11">
    <property type="entry name" value="RIBONUCLEASE H2 SUBUNIT B"/>
    <property type="match status" value="1"/>
</dbReference>
<dbReference type="eggNOG" id="KOG4705">
    <property type="taxonomic scope" value="Eukaryota"/>
</dbReference>
<dbReference type="AlphaFoldDB" id="H2ZLW6"/>
<accession>H2ZLW6</accession>
<dbReference type="Proteomes" id="UP000007875">
    <property type="component" value="Unassembled WGS sequence"/>
</dbReference>
<protein>
    <submittedName>
        <fullName evidence="2">Uncharacterized protein</fullName>
    </submittedName>
</protein>
<dbReference type="Ensembl" id="ENSCSAVT00000018784.1">
    <property type="protein sequence ID" value="ENSCSAVP00000018582.1"/>
    <property type="gene ID" value="ENSCSAVG00000010917.1"/>
</dbReference>
<dbReference type="PANTHER" id="PTHR13383">
    <property type="entry name" value="RIBONUCLEASE H2 SUBUNIT B"/>
    <property type="match status" value="1"/>
</dbReference>
<evidence type="ECO:0000256" key="1">
    <source>
        <dbReference type="SAM" id="MobiDB-lite"/>
    </source>
</evidence>
<dbReference type="GO" id="GO:0005654">
    <property type="term" value="C:nucleoplasm"/>
    <property type="evidence" value="ECO:0007669"/>
    <property type="project" value="TreeGrafter"/>
</dbReference>
<sequence length="138" mass="15823">MAYRFNEEKTMRWLMMKVEQTVKALKESDLFIGDTEGDAYTRYAHGLVSEYLEEDLAKKLAAHLNIPERNEKRKNSGQKPNAKKIKTEASEDYSKLVEHVANTESKNLSRAQKALQKVDKTGMKNILSFFGGKPKIKK</sequence>
<organism evidence="2 3">
    <name type="scientific">Ciona savignyi</name>
    <name type="common">Pacific transparent sea squirt</name>
    <dbReference type="NCBI Taxonomy" id="51511"/>
    <lineage>
        <taxon>Eukaryota</taxon>
        <taxon>Metazoa</taxon>
        <taxon>Chordata</taxon>
        <taxon>Tunicata</taxon>
        <taxon>Ascidiacea</taxon>
        <taxon>Phlebobranchia</taxon>
        <taxon>Cionidae</taxon>
        <taxon>Ciona</taxon>
    </lineage>
</organism>
<dbReference type="HOGENOM" id="CLU_1854510_0_0_1"/>
<dbReference type="InParanoid" id="H2ZLW6"/>
<keyword evidence="3" id="KW-1185">Reference proteome</keyword>
<dbReference type="OMA" id="IFLPCET"/>
<proteinExistence type="predicted"/>
<dbReference type="Gene3D" id="1.10.20.120">
    <property type="match status" value="1"/>
</dbReference>
<dbReference type="STRING" id="51511.ENSCSAVP00000018582"/>
<name>H2ZLW6_CIOSA</name>
<dbReference type="GeneTree" id="ENSGT00390000011439"/>
<reference evidence="2" key="2">
    <citation type="submission" date="2025-08" db="UniProtKB">
        <authorList>
            <consortium name="Ensembl"/>
        </authorList>
    </citation>
    <scope>IDENTIFICATION</scope>
</reference>
<evidence type="ECO:0000313" key="2">
    <source>
        <dbReference type="Ensembl" id="ENSCSAVP00000018582.1"/>
    </source>
</evidence>
<reference evidence="2" key="3">
    <citation type="submission" date="2025-09" db="UniProtKB">
        <authorList>
            <consortium name="Ensembl"/>
        </authorList>
    </citation>
    <scope>IDENTIFICATION</scope>
</reference>
<dbReference type="GO" id="GO:0032299">
    <property type="term" value="C:ribonuclease H2 complex"/>
    <property type="evidence" value="ECO:0007669"/>
    <property type="project" value="InterPro"/>
</dbReference>
<reference evidence="3" key="1">
    <citation type="submission" date="2003-08" db="EMBL/GenBank/DDBJ databases">
        <authorList>
            <person name="Birren B."/>
            <person name="Nusbaum C."/>
            <person name="Abebe A."/>
            <person name="Abouelleil A."/>
            <person name="Adekoya E."/>
            <person name="Ait-zahra M."/>
            <person name="Allen N."/>
            <person name="Allen T."/>
            <person name="An P."/>
            <person name="Anderson M."/>
            <person name="Anderson S."/>
            <person name="Arachchi H."/>
            <person name="Armbruster J."/>
            <person name="Bachantsang P."/>
            <person name="Baldwin J."/>
            <person name="Barry A."/>
            <person name="Bayul T."/>
            <person name="Blitshsteyn B."/>
            <person name="Bloom T."/>
            <person name="Blye J."/>
            <person name="Boguslavskiy L."/>
            <person name="Borowsky M."/>
            <person name="Boukhgalter B."/>
            <person name="Brunache A."/>
            <person name="Butler J."/>
            <person name="Calixte N."/>
            <person name="Calvo S."/>
            <person name="Camarata J."/>
            <person name="Campo K."/>
            <person name="Chang J."/>
            <person name="Cheshatsang Y."/>
            <person name="Citroen M."/>
            <person name="Collymore A."/>
            <person name="Considine T."/>
            <person name="Cook A."/>
            <person name="Cooke P."/>
            <person name="Corum B."/>
            <person name="Cuomo C."/>
            <person name="David R."/>
            <person name="Dawoe T."/>
            <person name="Degray S."/>
            <person name="Dodge S."/>
            <person name="Dooley K."/>
            <person name="Dorje P."/>
            <person name="Dorjee K."/>
            <person name="Dorris L."/>
            <person name="Duffey N."/>
            <person name="Dupes A."/>
            <person name="Elkins T."/>
            <person name="Engels R."/>
            <person name="Erickson J."/>
            <person name="Farina A."/>
            <person name="Faro S."/>
            <person name="Ferreira P."/>
            <person name="Fischer H."/>
            <person name="Fitzgerald M."/>
            <person name="Foley K."/>
            <person name="Gage D."/>
            <person name="Galagan J."/>
            <person name="Gearin G."/>
            <person name="Gnerre S."/>
            <person name="Gnirke A."/>
            <person name="Goyette A."/>
            <person name="Graham J."/>
            <person name="Grandbois E."/>
            <person name="Gyaltsen K."/>
            <person name="Hafez N."/>
            <person name="Hagopian D."/>
            <person name="Hagos B."/>
            <person name="Hall J."/>
            <person name="Hatcher B."/>
            <person name="Heller A."/>
            <person name="Higgins H."/>
            <person name="Honan T."/>
            <person name="Horn A."/>
            <person name="Houde N."/>
            <person name="Hughes L."/>
            <person name="Hulme W."/>
            <person name="Husby E."/>
            <person name="Iliev I."/>
            <person name="Jaffe D."/>
            <person name="Jones C."/>
            <person name="Kamal M."/>
            <person name="Kamat A."/>
            <person name="Kamvysselis M."/>
            <person name="Karlsson E."/>
            <person name="Kells C."/>
            <person name="Kieu A."/>
            <person name="Kisner P."/>
            <person name="Kodira C."/>
            <person name="Kulbokas E."/>
            <person name="Labutti K."/>
            <person name="Lama D."/>
            <person name="Landers T."/>
            <person name="Leger J."/>
            <person name="Levine S."/>
            <person name="Lewis D."/>
            <person name="Lewis T."/>
            <person name="Lindblad-toh K."/>
            <person name="Liu X."/>
            <person name="Lokyitsang T."/>
            <person name="Lokyitsang Y."/>
            <person name="Lucien O."/>
            <person name="Lui A."/>
            <person name="Ma L.J."/>
            <person name="Mabbitt R."/>
            <person name="Macdonald J."/>
            <person name="Maclean C."/>
            <person name="Major J."/>
            <person name="Manning J."/>
            <person name="Marabella R."/>
            <person name="Maru K."/>
            <person name="Matthews C."/>
            <person name="Mauceli E."/>
            <person name="Mccarthy M."/>
            <person name="Mcdonough S."/>
            <person name="Mcghee T."/>
            <person name="Meldrim J."/>
            <person name="Meneus L."/>
            <person name="Mesirov J."/>
            <person name="Mihalev A."/>
            <person name="Mihova T."/>
            <person name="Mikkelsen T."/>
            <person name="Mlenga V."/>
            <person name="Moru K."/>
            <person name="Mozes J."/>
            <person name="Mulrain L."/>
            <person name="Munson G."/>
            <person name="Naylor J."/>
            <person name="Newes C."/>
            <person name="Nguyen C."/>
            <person name="Nguyen N."/>
            <person name="Nguyen T."/>
            <person name="Nicol R."/>
            <person name="Nielsen C."/>
            <person name="Nizzari M."/>
            <person name="Norbu C."/>
            <person name="Norbu N."/>
            <person name="O'donnell P."/>
            <person name="Okoawo O."/>
            <person name="O'leary S."/>
            <person name="Omotosho B."/>
            <person name="O'neill K."/>
            <person name="Osman S."/>
            <person name="Parker S."/>
            <person name="Perrin D."/>
            <person name="Phunkhang P."/>
            <person name="Piqani B."/>
            <person name="Purcell S."/>
            <person name="Rachupka T."/>
            <person name="Ramasamy U."/>
            <person name="Rameau R."/>
            <person name="Ray V."/>
            <person name="Raymond C."/>
            <person name="Retta R."/>
            <person name="Richardson S."/>
            <person name="Rise C."/>
            <person name="Rodriguez J."/>
            <person name="Rogers J."/>
            <person name="Rogov P."/>
            <person name="Rutman M."/>
            <person name="Schupbach R."/>
            <person name="Seaman C."/>
            <person name="Settipalli S."/>
            <person name="Sharpe T."/>
            <person name="Sheridan J."/>
            <person name="Sherpa N."/>
            <person name="Shi J."/>
            <person name="Smirnov S."/>
            <person name="Smith C."/>
            <person name="Sougnez C."/>
            <person name="Spencer B."/>
            <person name="Stalker J."/>
            <person name="Stange-thomann N."/>
            <person name="Stavropoulos S."/>
            <person name="Stetson K."/>
            <person name="Stone C."/>
            <person name="Stone S."/>
            <person name="Stubbs M."/>
            <person name="Talamas J."/>
            <person name="Tchuinga P."/>
            <person name="Tenzing P."/>
            <person name="Tesfaye S."/>
            <person name="Theodore J."/>
            <person name="Thoulutsang Y."/>
            <person name="Topham K."/>
            <person name="Towey S."/>
            <person name="Tsamla T."/>
            <person name="Tsomo N."/>
            <person name="Vallee D."/>
            <person name="Vassiliev H."/>
            <person name="Venkataraman V."/>
            <person name="Vinson J."/>
            <person name="Vo A."/>
            <person name="Wade C."/>
            <person name="Wang S."/>
            <person name="Wangchuk T."/>
            <person name="Wangdi T."/>
            <person name="Whittaker C."/>
            <person name="Wilkinson J."/>
            <person name="Wu Y."/>
            <person name="Wyman D."/>
            <person name="Yadav S."/>
            <person name="Yang S."/>
            <person name="Yang X."/>
            <person name="Yeager S."/>
            <person name="Yee E."/>
            <person name="Young G."/>
            <person name="Zainoun J."/>
            <person name="Zembeck L."/>
            <person name="Zimmer A."/>
            <person name="Zody M."/>
            <person name="Lander E."/>
        </authorList>
    </citation>
    <scope>NUCLEOTIDE SEQUENCE [LARGE SCALE GENOMIC DNA]</scope>
</reference>
<feature type="region of interest" description="Disordered" evidence="1">
    <location>
        <begin position="67"/>
        <end position="89"/>
    </location>
</feature>